<evidence type="ECO:0000313" key="1">
    <source>
        <dbReference type="EMBL" id="PQQ25861.1"/>
    </source>
</evidence>
<evidence type="ECO:0000313" key="2">
    <source>
        <dbReference type="Proteomes" id="UP000239550"/>
    </source>
</evidence>
<name>A0A2S8Q1V3_9GAMM</name>
<dbReference type="Proteomes" id="UP000239550">
    <property type="component" value="Unassembled WGS sequence"/>
</dbReference>
<gene>
    <name evidence="1" type="ORF">C6H66_11200</name>
</gene>
<dbReference type="EMBL" id="PUWT01000027">
    <property type="protein sequence ID" value="PQQ25861.1"/>
    <property type="molecule type" value="Genomic_DNA"/>
</dbReference>
<protein>
    <recommendedName>
        <fullName evidence="3">Nucleotidyl transferase AbiEii/AbiGii toxin family protein</fullName>
    </recommendedName>
</protein>
<dbReference type="Pfam" id="PF08843">
    <property type="entry name" value="AbiEii"/>
    <property type="match status" value="1"/>
</dbReference>
<organism evidence="1 2">
    <name type="scientific">Photorhabdus hindustanensis</name>
    <dbReference type="NCBI Taxonomy" id="2918802"/>
    <lineage>
        <taxon>Bacteria</taxon>
        <taxon>Pseudomonadati</taxon>
        <taxon>Pseudomonadota</taxon>
        <taxon>Gammaproteobacteria</taxon>
        <taxon>Enterobacterales</taxon>
        <taxon>Morganellaceae</taxon>
        <taxon>Photorhabdus</taxon>
    </lineage>
</organism>
<reference evidence="1 2" key="1">
    <citation type="submission" date="2018-02" db="EMBL/GenBank/DDBJ databases">
        <title>Five New Genomes of Indian Photorhabdus Isolates TSA.</title>
        <authorList>
            <person name="Dubay B."/>
            <person name="Somvanshi V.S."/>
        </authorList>
    </citation>
    <scope>NUCLEOTIDE SEQUENCE [LARGE SCALE GENOMIC DNA]</scope>
    <source>
        <strain evidence="1 2">H1</strain>
    </source>
</reference>
<dbReference type="Gene3D" id="3.10.450.620">
    <property type="entry name" value="JHP933, nucleotidyltransferase-like core domain"/>
    <property type="match status" value="1"/>
</dbReference>
<comment type="caution">
    <text evidence="1">The sequence shown here is derived from an EMBL/GenBank/DDBJ whole genome shotgun (WGS) entry which is preliminary data.</text>
</comment>
<keyword evidence="2" id="KW-1185">Reference proteome</keyword>
<dbReference type="RefSeq" id="WP_046397889.1">
    <property type="nucleotide sequence ID" value="NZ_CAWNTA010000076.1"/>
</dbReference>
<dbReference type="AlphaFoldDB" id="A0A2S8Q1V3"/>
<evidence type="ECO:0008006" key="3">
    <source>
        <dbReference type="Google" id="ProtNLM"/>
    </source>
</evidence>
<proteinExistence type="predicted"/>
<sequence length="239" mass="26823">MSSFRLEHHNRIAKVLSSLSHGFLDDADCYFAGGTAIVMMLSEYRESVDIDFLCSSREGYSKLRSALYGTDFSPLFTSSVPTIGEIKKDQYGIRGRINIDGVPIRLEFVSESRLDLSFGTRILGVPTLGKVDLLAAKLLANVDRGLDKASQSKDLIDLSMMQSEWGCIPVEAWNKARSAYGITVDKAYDSAIQMLNNNQAYFDKCMKNLVISAENKEKIVNTLKLEFVPPERDSYYHDY</sequence>
<dbReference type="InterPro" id="IPR014942">
    <property type="entry name" value="AbiEii"/>
</dbReference>
<accession>A0A2S8Q1V3</accession>